<comment type="caution">
    <text evidence="2">The sequence shown here is derived from an EMBL/GenBank/DDBJ whole genome shotgun (WGS) entry which is preliminary data.</text>
</comment>
<name>A0AAV4I381_9GAST</name>
<protein>
    <submittedName>
        <fullName evidence="2">Uncharacterized protein</fullName>
    </submittedName>
</protein>
<gene>
    <name evidence="2" type="ORF">ElyMa_001154400</name>
</gene>
<evidence type="ECO:0000313" key="2">
    <source>
        <dbReference type="EMBL" id="GFS03609.1"/>
    </source>
</evidence>
<feature type="region of interest" description="Disordered" evidence="1">
    <location>
        <begin position="1"/>
        <end position="30"/>
    </location>
</feature>
<dbReference type="EMBL" id="BMAT01002280">
    <property type="protein sequence ID" value="GFS03609.1"/>
    <property type="molecule type" value="Genomic_DNA"/>
</dbReference>
<evidence type="ECO:0000256" key="1">
    <source>
        <dbReference type="SAM" id="MobiDB-lite"/>
    </source>
</evidence>
<reference evidence="2 3" key="1">
    <citation type="journal article" date="2021" name="Elife">
        <title>Chloroplast acquisition without the gene transfer in kleptoplastic sea slugs, Plakobranchus ocellatus.</title>
        <authorList>
            <person name="Maeda T."/>
            <person name="Takahashi S."/>
            <person name="Yoshida T."/>
            <person name="Shimamura S."/>
            <person name="Takaki Y."/>
            <person name="Nagai Y."/>
            <person name="Toyoda A."/>
            <person name="Suzuki Y."/>
            <person name="Arimoto A."/>
            <person name="Ishii H."/>
            <person name="Satoh N."/>
            <person name="Nishiyama T."/>
            <person name="Hasebe M."/>
            <person name="Maruyama T."/>
            <person name="Minagawa J."/>
            <person name="Obokata J."/>
            <person name="Shigenobu S."/>
        </authorList>
    </citation>
    <scope>NUCLEOTIDE SEQUENCE [LARGE SCALE GENOMIC DNA]</scope>
</reference>
<keyword evidence="3" id="KW-1185">Reference proteome</keyword>
<dbReference type="Proteomes" id="UP000762676">
    <property type="component" value="Unassembled WGS sequence"/>
</dbReference>
<organism evidence="2 3">
    <name type="scientific">Elysia marginata</name>
    <dbReference type="NCBI Taxonomy" id="1093978"/>
    <lineage>
        <taxon>Eukaryota</taxon>
        <taxon>Metazoa</taxon>
        <taxon>Spiralia</taxon>
        <taxon>Lophotrochozoa</taxon>
        <taxon>Mollusca</taxon>
        <taxon>Gastropoda</taxon>
        <taxon>Heterobranchia</taxon>
        <taxon>Euthyneura</taxon>
        <taxon>Panpulmonata</taxon>
        <taxon>Sacoglossa</taxon>
        <taxon>Placobranchoidea</taxon>
        <taxon>Plakobranchidae</taxon>
        <taxon>Elysia</taxon>
    </lineage>
</organism>
<proteinExistence type="predicted"/>
<evidence type="ECO:0000313" key="3">
    <source>
        <dbReference type="Proteomes" id="UP000762676"/>
    </source>
</evidence>
<accession>A0AAV4I381</accession>
<dbReference type="AlphaFoldDB" id="A0AAV4I381"/>
<sequence length="72" mass="7709">MSGVSLPVIPGAAPRDGSQHGGSRPGSAASGHYTYVPQVYFSISNGRDVHLRTVPYNGADLNCREKSHNDWL</sequence>